<evidence type="ECO:0000256" key="3">
    <source>
        <dbReference type="ARBA" id="ARBA00005860"/>
    </source>
</evidence>
<gene>
    <name evidence="17" type="ORF">Tco025E_04774</name>
</gene>
<dbReference type="InterPro" id="IPR001577">
    <property type="entry name" value="Peptidase_M8"/>
</dbReference>
<keyword evidence="11" id="KW-0472">Membrane</keyword>
<evidence type="ECO:0000313" key="18">
    <source>
        <dbReference type="Proteomes" id="UP000284403"/>
    </source>
</evidence>
<dbReference type="AlphaFoldDB" id="A0A3S5ITF8"/>
<dbReference type="GeneID" id="40318385"/>
<evidence type="ECO:0000256" key="8">
    <source>
        <dbReference type="ARBA" id="ARBA00022833"/>
    </source>
</evidence>
<comment type="similarity">
    <text evidence="3 16">Belongs to the peptidase M8 family.</text>
</comment>
<evidence type="ECO:0000313" key="17">
    <source>
        <dbReference type="EMBL" id="RNF17737.1"/>
    </source>
</evidence>
<dbReference type="GO" id="GO:0005737">
    <property type="term" value="C:cytoplasm"/>
    <property type="evidence" value="ECO:0007669"/>
    <property type="project" value="TreeGrafter"/>
</dbReference>
<dbReference type="GO" id="GO:0016020">
    <property type="term" value="C:membrane"/>
    <property type="evidence" value="ECO:0007669"/>
    <property type="project" value="UniProtKB-SubCell"/>
</dbReference>
<keyword evidence="4 16" id="KW-0645">Protease</keyword>
<evidence type="ECO:0000256" key="7">
    <source>
        <dbReference type="ARBA" id="ARBA00022801"/>
    </source>
</evidence>
<keyword evidence="7 16" id="KW-0378">Hydrolase</keyword>
<dbReference type="Gene3D" id="3.90.132.10">
    <property type="entry name" value="Leishmanolysin , domain 2"/>
    <property type="match status" value="1"/>
</dbReference>
<dbReference type="EC" id="3.4.24.-" evidence="16"/>
<evidence type="ECO:0000256" key="9">
    <source>
        <dbReference type="ARBA" id="ARBA00022889"/>
    </source>
</evidence>
<protein>
    <recommendedName>
        <fullName evidence="16">Leishmanolysin-like peptidase</fullName>
        <ecNumber evidence="16">3.4.24.-</ecNumber>
    </recommendedName>
</protein>
<evidence type="ECO:0000256" key="4">
    <source>
        <dbReference type="ARBA" id="ARBA00022670"/>
    </source>
</evidence>
<reference evidence="17 18" key="1">
    <citation type="journal article" date="2018" name="BMC Genomics">
        <title>Genomic comparison of Trypanosoma conorhini and Trypanosoma rangeli to Trypanosoma cruzi strains of high and low virulence.</title>
        <authorList>
            <person name="Bradwell K.R."/>
            <person name="Koparde V.N."/>
            <person name="Matveyev A.V."/>
            <person name="Serrano M.G."/>
            <person name="Alves J.M."/>
            <person name="Parikh H."/>
            <person name="Huang B."/>
            <person name="Lee V."/>
            <person name="Espinosa-Alvarez O."/>
            <person name="Ortiz P.A."/>
            <person name="Costa-Martins A.G."/>
            <person name="Teixeira M.M."/>
            <person name="Buck G.A."/>
        </authorList>
    </citation>
    <scope>NUCLEOTIDE SEQUENCE [LARGE SCALE GENOMIC DNA]</scope>
    <source>
        <strain evidence="17 18">025E</strain>
    </source>
</reference>
<feature type="binding site" evidence="15">
    <location>
        <position position="182"/>
    </location>
    <ligand>
        <name>Zn(2+)</name>
        <dbReference type="ChEBI" id="CHEBI:29105"/>
        <note>catalytic</note>
    </ligand>
</feature>
<dbReference type="Proteomes" id="UP000284403">
    <property type="component" value="Unassembled WGS sequence"/>
</dbReference>
<proteinExistence type="inferred from homology"/>
<dbReference type="GO" id="GO:0004222">
    <property type="term" value="F:metalloendopeptidase activity"/>
    <property type="evidence" value="ECO:0007669"/>
    <property type="project" value="UniProtKB-UniRule"/>
</dbReference>
<dbReference type="PANTHER" id="PTHR10942">
    <property type="entry name" value="LEISHMANOLYSIN-LIKE PEPTIDASE"/>
    <property type="match status" value="1"/>
</dbReference>
<dbReference type="RefSeq" id="XP_029228240.1">
    <property type="nucleotide sequence ID" value="XM_029371679.1"/>
</dbReference>
<feature type="binding site" evidence="15">
    <location>
        <position position="116"/>
    </location>
    <ligand>
        <name>Zn(2+)</name>
        <dbReference type="ChEBI" id="CHEBI:29105"/>
        <note>catalytic</note>
    </ligand>
</feature>
<feature type="binding site" evidence="15">
    <location>
        <position position="112"/>
    </location>
    <ligand>
        <name>Zn(2+)</name>
        <dbReference type="ChEBI" id="CHEBI:29105"/>
        <note>catalytic</note>
    </ligand>
</feature>
<evidence type="ECO:0000256" key="11">
    <source>
        <dbReference type="ARBA" id="ARBA00023136"/>
    </source>
</evidence>
<evidence type="ECO:0000256" key="12">
    <source>
        <dbReference type="ARBA" id="ARBA00023145"/>
    </source>
</evidence>
<name>A0A3S5ITF8_9TRYP</name>
<organism evidence="17 18">
    <name type="scientific">Trypanosoma conorhini</name>
    <dbReference type="NCBI Taxonomy" id="83891"/>
    <lineage>
        <taxon>Eukaryota</taxon>
        <taxon>Discoba</taxon>
        <taxon>Euglenozoa</taxon>
        <taxon>Kinetoplastea</taxon>
        <taxon>Metakinetoplastina</taxon>
        <taxon>Trypanosomatida</taxon>
        <taxon>Trypanosomatidae</taxon>
        <taxon>Trypanosoma</taxon>
    </lineage>
</organism>
<evidence type="ECO:0000256" key="1">
    <source>
        <dbReference type="ARBA" id="ARBA00001249"/>
    </source>
</evidence>
<dbReference type="GO" id="GO:0046872">
    <property type="term" value="F:metal ion binding"/>
    <property type="evidence" value="ECO:0007669"/>
    <property type="project" value="UniProtKB-KW"/>
</dbReference>
<keyword evidence="14" id="KW-0325">Glycoprotein</keyword>
<keyword evidence="5 15" id="KW-0479">Metal-binding</keyword>
<evidence type="ECO:0000256" key="16">
    <source>
        <dbReference type="RuleBase" id="RU366077"/>
    </source>
</evidence>
<dbReference type="GO" id="GO:0006508">
    <property type="term" value="P:proteolysis"/>
    <property type="evidence" value="ECO:0007669"/>
    <property type="project" value="UniProtKB-KW"/>
</dbReference>
<keyword evidence="9" id="KW-0130">Cell adhesion</keyword>
<keyword evidence="12" id="KW-0865">Zymogen</keyword>
<dbReference type="SUPFAM" id="SSF55486">
    <property type="entry name" value="Metalloproteases ('zincins'), catalytic domain"/>
    <property type="match status" value="1"/>
</dbReference>
<dbReference type="Pfam" id="PF01457">
    <property type="entry name" value="Peptidase_M8"/>
    <property type="match status" value="1"/>
</dbReference>
<keyword evidence="10 15" id="KW-0482">Metalloprotease</keyword>
<keyword evidence="18" id="KW-1185">Reference proteome</keyword>
<evidence type="ECO:0000256" key="10">
    <source>
        <dbReference type="ARBA" id="ARBA00023049"/>
    </source>
</evidence>
<comment type="subcellular location">
    <subcellularLocation>
        <location evidence="2">Membrane</location>
    </subcellularLocation>
</comment>
<evidence type="ECO:0000256" key="2">
    <source>
        <dbReference type="ARBA" id="ARBA00004370"/>
    </source>
</evidence>
<evidence type="ECO:0000256" key="14">
    <source>
        <dbReference type="ARBA" id="ARBA00023180"/>
    </source>
</evidence>
<keyword evidence="8 15" id="KW-0862">Zinc</keyword>
<dbReference type="Gene3D" id="3.10.170.20">
    <property type="match status" value="1"/>
</dbReference>
<keyword evidence="13" id="KW-1015">Disulfide bond</keyword>
<sequence length="449" mass="48113">MTPEKVKLLTEEILPAAVKLHTDRLRVLPLTAPLLVPRFAEGSSVCKHYTVPEDHHTRGVDADMVLYVAAGPGFMFGVPCATVGAERPVVGALRFVPADYGGLRVNVRAVAHVIAHALGFGYEQMRALGMVAGDPLTAVRHQAKTSVASATVLKEARAHYNCKTLENVELEVDNYTGVVEPHWPQRLAKGELMSDSLGFGVGRYTALTLAAFEDMKFYRADFSMAEPMAWGSNSGCGLFSGSCLENGVSLYPGMFCDKIGFRCTADRASYGMCSTERDSETQALKLEGDCPTVDPTFLPNSSGIPFATVCSEDMSAYFPHMLHGDDSWCLDGQNLKVTNPKAPSGQAVGGVCARVKCEAGRVQVRYRGNEEWHECPEGSSITPQSEHFRSGNIMCPSYEEVCTVAANGSSLLVPGRGRRRDGAGGSAAARTAGSLLLLVLTTVAVVVPL</sequence>
<evidence type="ECO:0000256" key="6">
    <source>
        <dbReference type="ARBA" id="ARBA00022729"/>
    </source>
</evidence>
<dbReference type="PANTHER" id="PTHR10942:SF0">
    <property type="entry name" value="LEISHMANOLYSIN-LIKE PEPTIDASE"/>
    <property type="match status" value="1"/>
</dbReference>
<dbReference type="Gene3D" id="2.10.55.10">
    <property type="entry name" value="Leishmanolysin domain 3"/>
    <property type="match status" value="1"/>
</dbReference>
<evidence type="ECO:0000256" key="13">
    <source>
        <dbReference type="ARBA" id="ARBA00023157"/>
    </source>
</evidence>
<accession>A0A3S5ITF8</accession>
<evidence type="ECO:0000256" key="15">
    <source>
        <dbReference type="PIRSR" id="PIRSR601577-2"/>
    </source>
</evidence>
<keyword evidence="6" id="KW-0732">Signal</keyword>
<evidence type="ECO:0000256" key="5">
    <source>
        <dbReference type="ARBA" id="ARBA00022723"/>
    </source>
</evidence>
<dbReference type="PRINTS" id="PR00782">
    <property type="entry name" value="LSHMANOLYSIN"/>
</dbReference>
<dbReference type="EMBL" id="MKKU01000254">
    <property type="protein sequence ID" value="RNF17737.1"/>
    <property type="molecule type" value="Genomic_DNA"/>
</dbReference>
<comment type="cofactor">
    <cofactor evidence="15 16">
        <name>Zn(2+)</name>
        <dbReference type="ChEBI" id="CHEBI:29105"/>
    </cofactor>
    <text evidence="15 16">Binds 1 zinc ion per subunit.</text>
</comment>
<comment type="caution">
    <text evidence="17">The sequence shown here is derived from an EMBL/GenBank/DDBJ whole genome shotgun (WGS) entry which is preliminary data.</text>
</comment>
<dbReference type="OrthoDB" id="249512at2759"/>
<dbReference type="GO" id="GO:0007155">
    <property type="term" value="P:cell adhesion"/>
    <property type="evidence" value="ECO:0007669"/>
    <property type="project" value="UniProtKB-KW"/>
</dbReference>
<comment type="catalytic activity">
    <reaction evidence="1">
        <text>Preference for hydrophobic residues at P1 and P1' and basic residues at P2' and P3'. A model nonapeptide is cleaved at -Ala-Tyr-|-Leu-Lys-Lys-.</text>
        <dbReference type="EC" id="3.4.24.36"/>
    </reaction>
</comment>
<dbReference type="Gene3D" id="2.30.34.10">
    <property type="entry name" value="Leishmanolysin domain 4"/>
    <property type="match status" value="1"/>
</dbReference>